<keyword evidence="3" id="KW-1185">Reference proteome</keyword>
<protein>
    <submittedName>
        <fullName evidence="2">Uncharacterized protein</fullName>
    </submittedName>
</protein>
<accession>A0A947DCN9</accession>
<organism evidence="2 3">
    <name type="scientific">Leptothoe spongobia TAU-MAC 1115</name>
    <dbReference type="NCBI Taxonomy" id="1967444"/>
    <lineage>
        <taxon>Bacteria</taxon>
        <taxon>Bacillati</taxon>
        <taxon>Cyanobacteriota</taxon>
        <taxon>Cyanophyceae</taxon>
        <taxon>Nodosilineales</taxon>
        <taxon>Cymatolegaceae</taxon>
        <taxon>Leptothoe</taxon>
        <taxon>Leptothoe spongobia</taxon>
    </lineage>
</organism>
<evidence type="ECO:0000313" key="2">
    <source>
        <dbReference type="EMBL" id="MBT9314074.1"/>
    </source>
</evidence>
<dbReference type="RefSeq" id="WP_215607144.1">
    <property type="nucleotide sequence ID" value="NZ_JADOES010000002.1"/>
</dbReference>
<reference evidence="2" key="1">
    <citation type="submission" date="2020-11" db="EMBL/GenBank/DDBJ databases">
        <authorList>
            <person name="Konstantinou D."/>
            <person name="Gkelis S."/>
            <person name="Popin R."/>
            <person name="Fewer D."/>
            <person name="Sivonen K."/>
        </authorList>
    </citation>
    <scope>NUCLEOTIDE SEQUENCE</scope>
    <source>
        <strain evidence="2">TAU-MAC 1115</strain>
    </source>
</reference>
<dbReference type="AlphaFoldDB" id="A0A947DCN9"/>
<keyword evidence="1" id="KW-0812">Transmembrane</keyword>
<evidence type="ECO:0000313" key="3">
    <source>
        <dbReference type="Proteomes" id="UP000717364"/>
    </source>
</evidence>
<sequence>MPSTKRPKIMARLRNEVYDDLEGALESHEKKMTYIGFAMLFVVVGIILIVIWYEPLKSWLIYY</sequence>
<keyword evidence="1" id="KW-0472">Membrane</keyword>
<dbReference type="Proteomes" id="UP000717364">
    <property type="component" value="Unassembled WGS sequence"/>
</dbReference>
<proteinExistence type="predicted"/>
<evidence type="ECO:0000256" key="1">
    <source>
        <dbReference type="SAM" id="Phobius"/>
    </source>
</evidence>
<gene>
    <name evidence="2" type="ORF">IXB50_01375</name>
</gene>
<comment type="caution">
    <text evidence="2">The sequence shown here is derived from an EMBL/GenBank/DDBJ whole genome shotgun (WGS) entry which is preliminary data.</text>
</comment>
<keyword evidence="1" id="KW-1133">Transmembrane helix</keyword>
<dbReference type="EMBL" id="JADOES010000002">
    <property type="protein sequence ID" value="MBT9314074.1"/>
    <property type="molecule type" value="Genomic_DNA"/>
</dbReference>
<feature type="transmembrane region" description="Helical" evidence="1">
    <location>
        <begin position="34"/>
        <end position="53"/>
    </location>
</feature>
<name>A0A947DCN9_9CYAN</name>
<reference evidence="2" key="2">
    <citation type="journal article" date="2021" name="Mar. Drugs">
        <title>Genome Reduction and Secondary Metabolism of the Marine Sponge-Associated Cyanobacterium Leptothoe.</title>
        <authorList>
            <person name="Konstantinou D."/>
            <person name="Popin R.V."/>
            <person name="Fewer D.P."/>
            <person name="Sivonen K."/>
            <person name="Gkelis S."/>
        </authorList>
    </citation>
    <scope>NUCLEOTIDE SEQUENCE</scope>
    <source>
        <strain evidence="2">TAU-MAC 1115</strain>
    </source>
</reference>